<dbReference type="CDD" id="cd02933">
    <property type="entry name" value="OYE_like_FMN"/>
    <property type="match status" value="1"/>
</dbReference>
<dbReference type="RefSeq" id="XP_002675220.1">
    <property type="nucleotide sequence ID" value="XM_002675174.1"/>
</dbReference>
<dbReference type="GeneID" id="8863112"/>
<evidence type="ECO:0000259" key="4">
    <source>
        <dbReference type="Pfam" id="PF00724"/>
    </source>
</evidence>
<dbReference type="eggNOG" id="KOG0134">
    <property type="taxonomic scope" value="Eukaryota"/>
</dbReference>
<evidence type="ECO:0000313" key="6">
    <source>
        <dbReference type="Proteomes" id="UP000006671"/>
    </source>
</evidence>
<dbReference type="VEuPathDB" id="AmoebaDB:NAEGRDRAFT_50458"/>
<dbReference type="OMA" id="APCTRMR"/>
<dbReference type="InParanoid" id="D2VL44"/>
<dbReference type="SUPFAM" id="SSF51395">
    <property type="entry name" value="FMN-linked oxidoreductases"/>
    <property type="match status" value="1"/>
</dbReference>
<sequence>MSSTTTTTIAKKLFTPLKLGGSKITLSHRVAMAPLTRSRAFAGDCEVPELGQLYYSQRSTEGGLIVSEATQISREGQGYPTTPGIYSDAQVESWKKVLEKVHQKGGAMFCQLWHVGRLRWEGAVSASETPLLETKMTDLANLQSGINNVLPKPPRALTLEEIKRVVADFGKGAKNAKAAGFDGVELHGANGYLIDQFLRDGINKRTDGYGGSIKNRLRFLQEVLEETAKHFDSGRIGVRLSPYSTLYEMSDSTGKELWEEAAKLLNSYDLAYLHVMEPKGAGEAFVAAELRPHFKNPIMVNTGFDAETGEAIVQKGHADLVSFGRPFIANPDLVYRMKNNLPLNQVDYQTLYYSPNVSGGYTDYPTYEQTQK</sequence>
<dbReference type="STRING" id="5762.D2VL44"/>
<keyword evidence="6" id="KW-1185">Reference proteome</keyword>
<proteinExistence type="inferred from homology"/>
<dbReference type="FunFam" id="3.20.20.70:FF:000059">
    <property type="entry name" value="N-ethylmaleimide reductase, FMN-linked"/>
    <property type="match status" value="1"/>
</dbReference>
<evidence type="ECO:0000313" key="5">
    <source>
        <dbReference type="EMBL" id="EFC42476.1"/>
    </source>
</evidence>
<protein>
    <submittedName>
        <fullName evidence="5">Predicted protein</fullName>
    </submittedName>
</protein>
<dbReference type="PANTHER" id="PTHR22893:SF91">
    <property type="entry name" value="NADPH DEHYDROGENASE 2-RELATED"/>
    <property type="match status" value="1"/>
</dbReference>
<organism evidence="6">
    <name type="scientific">Naegleria gruberi</name>
    <name type="common">Amoeba</name>
    <dbReference type="NCBI Taxonomy" id="5762"/>
    <lineage>
        <taxon>Eukaryota</taxon>
        <taxon>Discoba</taxon>
        <taxon>Heterolobosea</taxon>
        <taxon>Tetramitia</taxon>
        <taxon>Eutetramitia</taxon>
        <taxon>Vahlkampfiidae</taxon>
        <taxon>Naegleria</taxon>
    </lineage>
</organism>
<dbReference type="GO" id="GO:0016628">
    <property type="term" value="F:oxidoreductase activity, acting on the CH-CH group of donors, NAD or NADP as acceptor"/>
    <property type="evidence" value="ECO:0007669"/>
    <property type="project" value="UniProtKB-ARBA"/>
</dbReference>
<dbReference type="PANTHER" id="PTHR22893">
    <property type="entry name" value="NADH OXIDOREDUCTASE-RELATED"/>
    <property type="match status" value="1"/>
</dbReference>
<dbReference type="GO" id="GO:0010181">
    <property type="term" value="F:FMN binding"/>
    <property type="evidence" value="ECO:0007669"/>
    <property type="project" value="InterPro"/>
</dbReference>
<dbReference type="Proteomes" id="UP000006671">
    <property type="component" value="Unassembled WGS sequence"/>
</dbReference>
<feature type="domain" description="NADH:flavin oxidoreductase/NADH oxidase N-terminal" evidence="4">
    <location>
        <begin position="12"/>
        <end position="344"/>
    </location>
</feature>
<keyword evidence="3" id="KW-0560">Oxidoreductase</keyword>
<name>D2VL44_NAEGR</name>
<dbReference type="AlphaFoldDB" id="D2VL44"/>
<accession>D2VL44</accession>
<dbReference type="Gene3D" id="3.20.20.70">
    <property type="entry name" value="Aldolase class I"/>
    <property type="match status" value="1"/>
</dbReference>
<dbReference type="OrthoDB" id="1663137at2759"/>
<comment type="cofactor">
    <cofactor evidence="1">
        <name>FMN</name>
        <dbReference type="ChEBI" id="CHEBI:58210"/>
    </cofactor>
</comment>
<dbReference type="GO" id="GO:0005829">
    <property type="term" value="C:cytosol"/>
    <property type="evidence" value="ECO:0007669"/>
    <property type="project" value="TreeGrafter"/>
</dbReference>
<comment type="similarity">
    <text evidence="2">Belongs to the NADH:flavin oxidoreductase/NADH oxidase family.</text>
</comment>
<evidence type="ECO:0000256" key="1">
    <source>
        <dbReference type="ARBA" id="ARBA00001917"/>
    </source>
</evidence>
<evidence type="ECO:0000256" key="2">
    <source>
        <dbReference type="ARBA" id="ARBA00005979"/>
    </source>
</evidence>
<dbReference type="KEGG" id="ngr:NAEGRDRAFT_50458"/>
<dbReference type="InterPro" id="IPR013785">
    <property type="entry name" value="Aldolase_TIM"/>
</dbReference>
<dbReference type="InterPro" id="IPR001155">
    <property type="entry name" value="OxRdtase_FMN_N"/>
</dbReference>
<dbReference type="Pfam" id="PF00724">
    <property type="entry name" value="Oxidored_FMN"/>
    <property type="match status" value="1"/>
</dbReference>
<reference evidence="5 6" key="1">
    <citation type="journal article" date="2010" name="Cell">
        <title>The genome of Naegleria gruberi illuminates early eukaryotic versatility.</title>
        <authorList>
            <person name="Fritz-Laylin L.K."/>
            <person name="Prochnik S.E."/>
            <person name="Ginger M.L."/>
            <person name="Dacks J.B."/>
            <person name="Carpenter M.L."/>
            <person name="Field M.C."/>
            <person name="Kuo A."/>
            <person name="Paredez A."/>
            <person name="Chapman J."/>
            <person name="Pham J."/>
            <person name="Shu S."/>
            <person name="Neupane R."/>
            <person name="Cipriano M."/>
            <person name="Mancuso J."/>
            <person name="Tu H."/>
            <person name="Salamov A."/>
            <person name="Lindquist E."/>
            <person name="Shapiro H."/>
            <person name="Lucas S."/>
            <person name="Grigoriev I.V."/>
            <person name="Cande W.Z."/>
            <person name="Fulton C."/>
            <person name="Rokhsar D.S."/>
            <person name="Dawson S.C."/>
        </authorList>
    </citation>
    <scope>NUCLEOTIDE SEQUENCE [LARGE SCALE GENOMIC DNA]</scope>
    <source>
        <strain evidence="5 6">NEG-M</strain>
    </source>
</reference>
<gene>
    <name evidence="5" type="ORF">NAEGRDRAFT_50458</name>
</gene>
<evidence type="ECO:0000256" key="3">
    <source>
        <dbReference type="ARBA" id="ARBA00023002"/>
    </source>
</evidence>
<dbReference type="InterPro" id="IPR045247">
    <property type="entry name" value="Oye-like"/>
</dbReference>
<dbReference type="FunCoup" id="D2VL44">
    <property type="interactions" value="196"/>
</dbReference>
<dbReference type="EMBL" id="GG738879">
    <property type="protein sequence ID" value="EFC42476.1"/>
    <property type="molecule type" value="Genomic_DNA"/>
</dbReference>